<dbReference type="EMBL" id="RCBY01000350">
    <property type="protein sequence ID" value="RQH23225.1"/>
    <property type="molecule type" value="Genomic_DNA"/>
</dbReference>
<accession>A0A3N6NUW0</accession>
<feature type="non-terminal residue" evidence="1">
    <location>
        <position position="1"/>
    </location>
</feature>
<reference evidence="1 2" key="1">
    <citation type="journal article" date="2018" name="ACS Chem. Biol.">
        <title>Ketoreductase domain dysfunction expands chemodiversity: malyngamide biosynthesis in the cyanobacterium Okeania hirsuta.</title>
        <authorList>
            <person name="Moss N.A."/>
            <person name="Leao T."/>
            <person name="Rankin M."/>
            <person name="McCullough T.M."/>
            <person name="Qu P."/>
            <person name="Korobeynikov A."/>
            <person name="Smith J.L."/>
            <person name="Gerwick L."/>
            <person name="Gerwick W.H."/>
        </authorList>
    </citation>
    <scope>NUCLEOTIDE SEQUENCE [LARGE SCALE GENOMIC DNA]</scope>
    <source>
        <strain evidence="1 2">PAB10Feb10-1</strain>
    </source>
</reference>
<proteinExistence type="predicted"/>
<evidence type="ECO:0000313" key="2">
    <source>
        <dbReference type="Proteomes" id="UP000269154"/>
    </source>
</evidence>
<evidence type="ECO:0000313" key="1">
    <source>
        <dbReference type="EMBL" id="RQH23225.1"/>
    </source>
</evidence>
<dbReference type="AlphaFoldDB" id="A0A3N6NUW0"/>
<sequence>MGDRQESFNVFAFKKDGQTQVFNSYKF</sequence>
<comment type="caution">
    <text evidence="1">The sequence shown here is derived from an EMBL/GenBank/DDBJ whole genome shotgun (WGS) entry which is preliminary data.</text>
</comment>
<dbReference type="Proteomes" id="UP000269154">
    <property type="component" value="Unassembled WGS sequence"/>
</dbReference>
<protein>
    <submittedName>
        <fullName evidence="1">DUF411 domain-containing protein</fullName>
    </submittedName>
</protein>
<keyword evidence="2" id="KW-1185">Reference proteome</keyword>
<gene>
    <name evidence="1" type="ORF">D5R40_30595</name>
</gene>
<name>A0A3N6NUW0_9CYAN</name>
<organism evidence="1 2">
    <name type="scientific">Okeania hirsuta</name>
    <dbReference type="NCBI Taxonomy" id="1458930"/>
    <lineage>
        <taxon>Bacteria</taxon>
        <taxon>Bacillati</taxon>
        <taxon>Cyanobacteriota</taxon>
        <taxon>Cyanophyceae</taxon>
        <taxon>Oscillatoriophycideae</taxon>
        <taxon>Oscillatoriales</taxon>
        <taxon>Microcoleaceae</taxon>
        <taxon>Okeania</taxon>
    </lineage>
</organism>